<evidence type="ECO:0000313" key="1">
    <source>
        <dbReference type="EMBL" id="KAF7420637.1"/>
    </source>
</evidence>
<sequence>MLGDGDEVNDRPRLEVRGVQCMKPAVIATLLQSNLQGELRLLHTRGRPRAESGSKFESLWPKRKLRPTYFAFEGPCDVFVTSRC</sequence>
<accession>A0A834U870</accession>
<dbReference type="EMBL" id="JACSDY010000009">
    <property type="protein sequence ID" value="KAF7420637.1"/>
    <property type="molecule type" value="Genomic_DNA"/>
</dbReference>
<name>A0A834U870_VESPE</name>
<comment type="caution">
    <text evidence="1">The sequence shown here is derived from an EMBL/GenBank/DDBJ whole genome shotgun (WGS) entry which is preliminary data.</text>
</comment>
<organism evidence="1 2">
    <name type="scientific">Vespula pensylvanica</name>
    <name type="common">Western yellow jacket</name>
    <name type="synonym">Wasp</name>
    <dbReference type="NCBI Taxonomy" id="30213"/>
    <lineage>
        <taxon>Eukaryota</taxon>
        <taxon>Metazoa</taxon>
        <taxon>Ecdysozoa</taxon>
        <taxon>Arthropoda</taxon>
        <taxon>Hexapoda</taxon>
        <taxon>Insecta</taxon>
        <taxon>Pterygota</taxon>
        <taxon>Neoptera</taxon>
        <taxon>Endopterygota</taxon>
        <taxon>Hymenoptera</taxon>
        <taxon>Apocrita</taxon>
        <taxon>Aculeata</taxon>
        <taxon>Vespoidea</taxon>
        <taxon>Vespidae</taxon>
        <taxon>Vespinae</taxon>
        <taxon>Vespula</taxon>
    </lineage>
</organism>
<dbReference type="AlphaFoldDB" id="A0A834U870"/>
<keyword evidence="2" id="KW-1185">Reference proteome</keyword>
<reference evidence="1" key="1">
    <citation type="journal article" date="2020" name="G3 (Bethesda)">
        <title>High-Quality Assemblies for Three Invasive Social Wasps from the &lt;i&gt;Vespula&lt;/i&gt; Genus.</title>
        <authorList>
            <person name="Harrop T.W.R."/>
            <person name="Guhlin J."/>
            <person name="McLaughlin G.M."/>
            <person name="Permina E."/>
            <person name="Stockwell P."/>
            <person name="Gilligan J."/>
            <person name="Le Lec M.F."/>
            <person name="Gruber M.A.M."/>
            <person name="Quinn O."/>
            <person name="Lovegrove M."/>
            <person name="Duncan E.J."/>
            <person name="Remnant E.J."/>
            <person name="Van Eeckhoven J."/>
            <person name="Graham B."/>
            <person name="Knapp R.A."/>
            <person name="Langford K.W."/>
            <person name="Kronenberg Z."/>
            <person name="Press M.O."/>
            <person name="Eacker S.M."/>
            <person name="Wilson-Rankin E.E."/>
            <person name="Purcell J."/>
            <person name="Lester P.J."/>
            <person name="Dearden P.K."/>
        </authorList>
    </citation>
    <scope>NUCLEOTIDE SEQUENCE</scope>
    <source>
        <strain evidence="1">Volc-1</strain>
    </source>
</reference>
<dbReference type="Proteomes" id="UP000600918">
    <property type="component" value="Unassembled WGS sequence"/>
</dbReference>
<protein>
    <submittedName>
        <fullName evidence="1">Uncharacterized protein</fullName>
    </submittedName>
</protein>
<evidence type="ECO:0000313" key="2">
    <source>
        <dbReference type="Proteomes" id="UP000600918"/>
    </source>
</evidence>
<proteinExistence type="predicted"/>
<gene>
    <name evidence="1" type="ORF">H0235_010934</name>
</gene>